<dbReference type="AlphaFoldDB" id="A0A9D2G9T2"/>
<comment type="pathway">
    <text evidence="10">Cofactor biosynthesis; adenosylcobalamin biosynthesis.</text>
</comment>
<keyword evidence="8 10" id="KW-0472">Membrane</keyword>
<evidence type="ECO:0000256" key="3">
    <source>
        <dbReference type="ARBA" id="ARBA00022475"/>
    </source>
</evidence>
<evidence type="ECO:0000256" key="1">
    <source>
        <dbReference type="ARBA" id="ARBA00022426"/>
    </source>
</evidence>
<evidence type="ECO:0000256" key="5">
    <source>
        <dbReference type="ARBA" id="ARBA00022692"/>
    </source>
</evidence>
<dbReference type="GO" id="GO:0015087">
    <property type="term" value="F:cobalt ion transmembrane transporter activity"/>
    <property type="evidence" value="ECO:0007669"/>
    <property type="project" value="UniProtKB-UniRule"/>
</dbReference>
<keyword evidence="1 10" id="KW-0171">Cobalt transport</keyword>
<comment type="similarity">
    <text evidence="10">Belongs to the CbiN family.</text>
</comment>
<keyword evidence="7 10" id="KW-0406">Ion transport</keyword>
<comment type="subcellular location">
    <subcellularLocation>
        <location evidence="10">Cell membrane</location>
        <topology evidence="10">Multi-pass membrane protein</topology>
    </subcellularLocation>
</comment>
<organism evidence="12 13">
    <name type="scientific">Candidatus Mediterraneibacter stercoravium</name>
    <dbReference type="NCBI Taxonomy" id="2838685"/>
    <lineage>
        <taxon>Bacteria</taxon>
        <taxon>Bacillati</taxon>
        <taxon>Bacillota</taxon>
        <taxon>Clostridia</taxon>
        <taxon>Lachnospirales</taxon>
        <taxon>Lachnospiraceae</taxon>
        <taxon>Mediterraneibacter</taxon>
    </lineage>
</organism>
<sequence length="128" mass="13593">MSKNTKTVIILLVAAVLIAAVPLFALRNTEFGGSDDAGSVMVEEIRGEYTPWFTPVLETALGGELPGEVESLIFCVQTGIGVGVIAFFMGRFVERKKWMKATGQEGDVPASGGERACTGSGDTDDPHR</sequence>
<feature type="transmembrane region" description="Helical" evidence="10">
    <location>
        <begin position="71"/>
        <end position="90"/>
    </location>
</feature>
<name>A0A9D2G9T2_9FIRM</name>
<evidence type="ECO:0000313" key="13">
    <source>
        <dbReference type="Proteomes" id="UP000824116"/>
    </source>
</evidence>
<evidence type="ECO:0000256" key="4">
    <source>
        <dbReference type="ARBA" id="ARBA00022573"/>
    </source>
</evidence>
<protein>
    <recommendedName>
        <fullName evidence="10">Cobalt transport protein CbiN</fullName>
    </recommendedName>
    <alternativeName>
        <fullName evidence="10">Energy-coupling factor transporter probable substrate-capture protein CbiN</fullName>
        <shortName evidence="10">ECF transporter S component CbiN</shortName>
    </alternativeName>
</protein>
<dbReference type="GO" id="GO:0009236">
    <property type="term" value="P:cobalamin biosynthetic process"/>
    <property type="evidence" value="ECO:0007669"/>
    <property type="project" value="UniProtKB-UniRule"/>
</dbReference>
<feature type="region of interest" description="Disordered" evidence="11">
    <location>
        <begin position="103"/>
        <end position="128"/>
    </location>
</feature>
<keyword evidence="6 10" id="KW-1133">Transmembrane helix</keyword>
<dbReference type="EMBL" id="DXAY01000256">
    <property type="protein sequence ID" value="HIZ75739.1"/>
    <property type="molecule type" value="Genomic_DNA"/>
</dbReference>
<accession>A0A9D2G9T2</accession>
<evidence type="ECO:0000256" key="2">
    <source>
        <dbReference type="ARBA" id="ARBA00022448"/>
    </source>
</evidence>
<keyword evidence="5 10" id="KW-0812">Transmembrane</keyword>
<evidence type="ECO:0000256" key="6">
    <source>
        <dbReference type="ARBA" id="ARBA00022989"/>
    </source>
</evidence>
<dbReference type="PANTHER" id="PTHR38662:SF1">
    <property type="entry name" value="COBALT TRANSPORT PROTEIN CBIN"/>
    <property type="match status" value="1"/>
</dbReference>
<comment type="caution">
    <text evidence="12">The sequence shown here is derived from an EMBL/GenBank/DDBJ whole genome shotgun (WGS) entry which is preliminary data.</text>
</comment>
<evidence type="ECO:0000313" key="12">
    <source>
        <dbReference type="EMBL" id="HIZ75739.1"/>
    </source>
</evidence>
<proteinExistence type="inferred from homology"/>
<dbReference type="Pfam" id="PF02553">
    <property type="entry name" value="CbiN"/>
    <property type="match status" value="1"/>
</dbReference>
<evidence type="ECO:0000256" key="8">
    <source>
        <dbReference type="ARBA" id="ARBA00023136"/>
    </source>
</evidence>
<keyword evidence="9 10" id="KW-0170">Cobalt</keyword>
<evidence type="ECO:0000256" key="11">
    <source>
        <dbReference type="SAM" id="MobiDB-lite"/>
    </source>
</evidence>
<dbReference type="PANTHER" id="PTHR38662">
    <property type="entry name" value="COBALT TRANSPORT PROTEIN CBIN"/>
    <property type="match status" value="1"/>
</dbReference>
<comment type="function">
    <text evidence="10">Part of the energy-coupling factor (ECF) transporter complex CbiMNOQ involved in cobalt import.</text>
</comment>
<reference evidence="12" key="2">
    <citation type="submission" date="2021-04" db="EMBL/GenBank/DDBJ databases">
        <authorList>
            <person name="Gilroy R."/>
        </authorList>
    </citation>
    <scope>NUCLEOTIDE SEQUENCE</scope>
    <source>
        <strain evidence="12">CHK196-3914</strain>
    </source>
</reference>
<dbReference type="InterPro" id="IPR003705">
    <property type="entry name" value="CbiN"/>
</dbReference>
<keyword evidence="3 10" id="KW-1003">Cell membrane</keyword>
<comment type="caution">
    <text evidence="10">Lacks conserved residue(s) required for the propagation of feature annotation.</text>
</comment>
<evidence type="ECO:0000256" key="10">
    <source>
        <dbReference type="HAMAP-Rule" id="MF_00330"/>
    </source>
</evidence>
<dbReference type="GO" id="GO:0005886">
    <property type="term" value="C:plasma membrane"/>
    <property type="evidence" value="ECO:0007669"/>
    <property type="project" value="UniProtKB-SubCell"/>
</dbReference>
<reference evidence="12" key="1">
    <citation type="journal article" date="2021" name="PeerJ">
        <title>Extensive microbial diversity within the chicken gut microbiome revealed by metagenomics and culture.</title>
        <authorList>
            <person name="Gilroy R."/>
            <person name="Ravi A."/>
            <person name="Getino M."/>
            <person name="Pursley I."/>
            <person name="Horton D.L."/>
            <person name="Alikhan N.F."/>
            <person name="Baker D."/>
            <person name="Gharbi K."/>
            <person name="Hall N."/>
            <person name="Watson M."/>
            <person name="Adriaenssens E.M."/>
            <person name="Foster-Nyarko E."/>
            <person name="Jarju S."/>
            <person name="Secka A."/>
            <person name="Antonio M."/>
            <person name="Oren A."/>
            <person name="Chaudhuri R.R."/>
            <person name="La Ragione R."/>
            <person name="Hildebrand F."/>
            <person name="Pallen M.J."/>
        </authorList>
    </citation>
    <scope>NUCLEOTIDE SEQUENCE</scope>
    <source>
        <strain evidence="12">CHK196-3914</strain>
    </source>
</reference>
<gene>
    <name evidence="10" type="primary">cbiN</name>
    <name evidence="12" type="ORF">H9723_10960</name>
</gene>
<keyword evidence="2 10" id="KW-0813">Transport</keyword>
<comment type="subunit">
    <text evidence="10">Forms an energy-coupling factor (ECF) transporter complex composed of an ATP-binding protein (A component, CbiO), a transmembrane protein (T component, CbiQ) and 2 possible substrate-capture proteins (S components, CbiM and CbiN) of unknown stoichimetry.</text>
</comment>
<evidence type="ECO:0000256" key="7">
    <source>
        <dbReference type="ARBA" id="ARBA00023065"/>
    </source>
</evidence>
<dbReference type="HAMAP" id="MF_00330">
    <property type="entry name" value="CbiN"/>
    <property type="match status" value="1"/>
</dbReference>
<dbReference type="Proteomes" id="UP000824116">
    <property type="component" value="Unassembled WGS sequence"/>
</dbReference>
<keyword evidence="4 10" id="KW-0169">Cobalamin biosynthesis</keyword>
<evidence type="ECO:0000256" key="9">
    <source>
        <dbReference type="ARBA" id="ARBA00023285"/>
    </source>
</evidence>